<dbReference type="GO" id="GO:0016020">
    <property type="term" value="C:membrane"/>
    <property type="evidence" value="ECO:0007669"/>
    <property type="project" value="UniProtKB-SubCell"/>
</dbReference>
<evidence type="ECO:0000256" key="6">
    <source>
        <dbReference type="SAM" id="Phobius"/>
    </source>
</evidence>
<feature type="transmembrane region" description="Helical" evidence="6">
    <location>
        <begin position="12"/>
        <end position="31"/>
    </location>
</feature>
<evidence type="ECO:0000256" key="4">
    <source>
        <dbReference type="ARBA" id="ARBA00022989"/>
    </source>
</evidence>
<reference evidence="8" key="1">
    <citation type="journal article" date="2016" name="Nature">
        <title>The genome of the seagrass Zostera marina reveals angiosperm adaptation to the sea.</title>
        <authorList>
            <person name="Olsen J.L."/>
            <person name="Rouze P."/>
            <person name="Verhelst B."/>
            <person name="Lin Y.-C."/>
            <person name="Bayer T."/>
            <person name="Collen J."/>
            <person name="Dattolo E."/>
            <person name="De Paoli E."/>
            <person name="Dittami S."/>
            <person name="Maumus F."/>
            <person name="Michel G."/>
            <person name="Kersting A."/>
            <person name="Lauritano C."/>
            <person name="Lohaus R."/>
            <person name="Toepel M."/>
            <person name="Tonon T."/>
            <person name="Vanneste K."/>
            <person name="Amirebrahimi M."/>
            <person name="Brakel J."/>
            <person name="Bostroem C."/>
            <person name="Chovatia M."/>
            <person name="Grimwood J."/>
            <person name="Jenkins J.W."/>
            <person name="Jueterbock A."/>
            <person name="Mraz A."/>
            <person name="Stam W.T."/>
            <person name="Tice H."/>
            <person name="Bornberg-Bauer E."/>
            <person name="Green P.J."/>
            <person name="Pearson G.A."/>
            <person name="Procaccini G."/>
            <person name="Duarte C.M."/>
            <person name="Schmutz J."/>
            <person name="Reusch T.B.H."/>
            <person name="Van de Peer Y."/>
        </authorList>
    </citation>
    <scope>NUCLEOTIDE SEQUENCE [LARGE SCALE GENOMIC DNA]</scope>
    <source>
        <strain evidence="8">cv. Finnish</strain>
    </source>
</reference>
<protein>
    <submittedName>
        <fullName evidence="7">Phospho-N-acetylmuramoyl-pentapeptide-transferase</fullName>
    </submittedName>
</protein>
<evidence type="ECO:0000256" key="1">
    <source>
        <dbReference type="ARBA" id="ARBA00004141"/>
    </source>
</evidence>
<evidence type="ECO:0000313" key="8">
    <source>
        <dbReference type="Proteomes" id="UP000036987"/>
    </source>
</evidence>
<proteinExistence type="predicted"/>
<gene>
    <name evidence="7" type="ORF">ZOSMA_85G00290</name>
</gene>
<comment type="caution">
    <text evidence="7">The sequence shown here is derived from an EMBL/GenBank/DDBJ whole genome shotgun (WGS) entry which is preliminary data.</text>
</comment>
<accession>A0A0K9NL13</accession>
<sequence>MVNGVDLIDGLDGLAGGTIALALLGMSIAVLPICPDLAIFGASMGGCCIGFLCHNRLKASVFMGDTGSMALGGALAAMAASTGMFLPLFVSTGVFVLEVFSVIIQVSYFKATRYVSRSRSRLFRVAHFHELLELSGLKKPVVVASMYAISCILSILAAYIGLVSA</sequence>
<evidence type="ECO:0000256" key="2">
    <source>
        <dbReference type="ARBA" id="ARBA00022679"/>
    </source>
</evidence>
<feature type="transmembrane region" description="Helical" evidence="6">
    <location>
        <begin position="94"/>
        <end position="111"/>
    </location>
</feature>
<dbReference type="OMA" id="EYLMIIN"/>
<organism evidence="7 8">
    <name type="scientific">Zostera marina</name>
    <name type="common">Eelgrass</name>
    <dbReference type="NCBI Taxonomy" id="29655"/>
    <lineage>
        <taxon>Eukaryota</taxon>
        <taxon>Viridiplantae</taxon>
        <taxon>Streptophyta</taxon>
        <taxon>Embryophyta</taxon>
        <taxon>Tracheophyta</taxon>
        <taxon>Spermatophyta</taxon>
        <taxon>Magnoliopsida</taxon>
        <taxon>Liliopsida</taxon>
        <taxon>Zosteraceae</taxon>
        <taxon>Zostera</taxon>
    </lineage>
</organism>
<dbReference type="STRING" id="29655.A0A0K9NL13"/>
<feature type="transmembrane region" description="Helical" evidence="6">
    <location>
        <begin position="69"/>
        <end position="88"/>
    </location>
</feature>
<keyword evidence="5 6" id="KW-0472">Membrane</keyword>
<dbReference type="Proteomes" id="UP000036987">
    <property type="component" value="Unassembled WGS sequence"/>
</dbReference>
<evidence type="ECO:0000256" key="3">
    <source>
        <dbReference type="ARBA" id="ARBA00022692"/>
    </source>
</evidence>
<feature type="transmembrane region" description="Helical" evidence="6">
    <location>
        <begin position="37"/>
        <end position="57"/>
    </location>
</feature>
<dbReference type="InterPro" id="IPR000715">
    <property type="entry name" value="Glycosyl_transferase_4"/>
</dbReference>
<dbReference type="EMBL" id="LFYR01002060">
    <property type="protein sequence ID" value="KMZ57469.1"/>
    <property type="molecule type" value="Genomic_DNA"/>
</dbReference>
<keyword evidence="4 6" id="KW-1133">Transmembrane helix</keyword>
<keyword evidence="2 7" id="KW-0808">Transferase</keyword>
<dbReference type="OrthoDB" id="2020675at2759"/>
<dbReference type="PANTHER" id="PTHR22926">
    <property type="entry name" value="PHOSPHO-N-ACETYLMURAMOYL-PENTAPEPTIDE-TRANSFERASE"/>
    <property type="match status" value="1"/>
</dbReference>
<dbReference type="Pfam" id="PF00953">
    <property type="entry name" value="Glycos_transf_4"/>
    <property type="match status" value="1"/>
</dbReference>
<comment type="subcellular location">
    <subcellularLocation>
        <location evidence="1">Membrane</location>
        <topology evidence="1">Multi-pass membrane protein</topology>
    </subcellularLocation>
</comment>
<keyword evidence="8" id="KW-1185">Reference proteome</keyword>
<dbReference type="PANTHER" id="PTHR22926:SF5">
    <property type="entry name" value="PHOSPHO-N-ACETYLMURAMOYL-PENTAPEPTIDE-TRANSFERASE HOMOLOG"/>
    <property type="match status" value="1"/>
</dbReference>
<evidence type="ECO:0000256" key="5">
    <source>
        <dbReference type="ARBA" id="ARBA00023136"/>
    </source>
</evidence>
<dbReference type="GO" id="GO:0016780">
    <property type="term" value="F:phosphotransferase activity, for other substituted phosphate groups"/>
    <property type="evidence" value="ECO:0007669"/>
    <property type="project" value="InterPro"/>
</dbReference>
<keyword evidence="3 6" id="KW-0812">Transmembrane</keyword>
<feature type="transmembrane region" description="Helical" evidence="6">
    <location>
        <begin position="141"/>
        <end position="162"/>
    </location>
</feature>
<dbReference type="AlphaFoldDB" id="A0A0K9NL13"/>
<name>A0A0K9NL13_ZOSMR</name>
<evidence type="ECO:0000313" key="7">
    <source>
        <dbReference type="EMBL" id="KMZ57469.1"/>
    </source>
</evidence>